<comment type="caution">
    <text evidence="1">The sequence shown here is derived from an EMBL/GenBank/DDBJ whole genome shotgun (WGS) entry which is preliminary data.</text>
</comment>
<keyword evidence="2" id="KW-1185">Reference proteome</keyword>
<accession>A0ACA9SP39</accession>
<organism evidence="1 2">
    <name type="scientific">Racocetra persica</name>
    <dbReference type="NCBI Taxonomy" id="160502"/>
    <lineage>
        <taxon>Eukaryota</taxon>
        <taxon>Fungi</taxon>
        <taxon>Fungi incertae sedis</taxon>
        <taxon>Mucoromycota</taxon>
        <taxon>Glomeromycotina</taxon>
        <taxon>Glomeromycetes</taxon>
        <taxon>Diversisporales</taxon>
        <taxon>Gigasporaceae</taxon>
        <taxon>Racocetra</taxon>
    </lineage>
</organism>
<gene>
    <name evidence="1" type="ORF">RPERSI_LOCUS33637</name>
</gene>
<sequence>EIDSNSTVELSGNSDIESTIIFENPIQSIDKELLSDIQLKDYFE</sequence>
<feature type="non-terminal residue" evidence="1">
    <location>
        <position position="1"/>
    </location>
</feature>
<protein>
    <submittedName>
        <fullName evidence="1">20364_t:CDS:1</fullName>
    </submittedName>
</protein>
<name>A0ACA9SP39_9GLOM</name>
<proteinExistence type="predicted"/>
<evidence type="ECO:0000313" key="1">
    <source>
        <dbReference type="EMBL" id="CAG8845368.1"/>
    </source>
</evidence>
<dbReference type="EMBL" id="CAJVQC010146444">
    <property type="protein sequence ID" value="CAG8845368.1"/>
    <property type="molecule type" value="Genomic_DNA"/>
</dbReference>
<dbReference type="Proteomes" id="UP000789920">
    <property type="component" value="Unassembled WGS sequence"/>
</dbReference>
<reference evidence="1" key="1">
    <citation type="submission" date="2021-06" db="EMBL/GenBank/DDBJ databases">
        <authorList>
            <person name="Kallberg Y."/>
            <person name="Tangrot J."/>
            <person name="Rosling A."/>
        </authorList>
    </citation>
    <scope>NUCLEOTIDE SEQUENCE</scope>
    <source>
        <strain evidence="1">MA461A</strain>
    </source>
</reference>
<evidence type="ECO:0000313" key="2">
    <source>
        <dbReference type="Proteomes" id="UP000789920"/>
    </source>
</evidence>